<dbReference type="PANTHER" id="PTHR37977:SF1">
    <property type="entry name" value="PROTEIN CBG18402"/>
    <property type="match status" value="1"/>
</dbReference>
<dbReference type="PANTHER" id="PTHR37977">
    <property type="entry name" value="PROTEIN CBG18402-RELATED"/>
    <property type="match status" value="1"/>
</dbReference>
<keyword evidence="2" id="KW-0732">Signal</keyword>
<dbReference type="AlphaFoldDB" id="A0A2G5UVI6"/>
<feature type="compositionally biased region" description="Basic and acidic residues" evidence="1">
    <location>
        <begin position="176"/>
        <end position="190"/>
    </location>
</feature>
<gene>
    <name evidence="3" type="primary">Cnig_chr_II.g4265</name>
    <name evidence="3" type="ORF">B9Z55_004265</name>
</gene>
<name>A0A2G5UVI6_9PELO</name>
<evidence type="ECO:0000256" key="1">
    <source>
        <dbReference type="SAM" id="MobiDB-lite"/>
    </source>
</evidence>
<feature type="compositionally biased region" description="Basic and acidic residues" evidence="1">
    <location>
        <begin position="51"/>
        <end position="75"/>
    </location>
</feature>
<feature type="chain" id="PRO_5013680554" evidence="2">
    <location>
        <begin position="22"/>
        <end position="190"/>
    </location>
</feature>
<organism evidence="3 4">
    <name type="scientific">Caenorhabditis nigoni</name>
    <dbReference type="NCBI Taxonomy" id="1611254"/>
    <lineage>
        <taxon>Eukaryota</taxon>
        <taxon>Metazoa</taxon>
        <taxon>Ecdysozoa</taxon>
        <taxon>Nematoda</taxon>
        <taxon>Chromadorea</taxon>
        <taxon>Rhabditida</taxon>
        <taxon>Rhabditina</taxon>
        <taxon>Rhabditomorpha</taxon>
        <taxon>Rhabditoidea</taxon>
        <taxon>Rhabditidae</taxon>
        <taxon>Peloderinae</taxon>
        <taxon>Caenorhabditis</taxon>
    </lineage>
</organism>
<feature type="signal peptide" evidence="2">
    <location>
        <begin position="1"/>
        <end position="21"/>
    </location>
</feature>
<accession>A0A2G5UVI6</accession>
<reference evidence="4" key="1">
    <citation type="submission" date="2017-10" db="EMBL/GenBank/DDBJ databases">
        <title>Rapid genome shrinkage in a self-fertile nematode reveals novel sperm competition proteins.</title>
        <authorList>
            <person name="Yin D."/>
            <person name="Schwarz E.M."/>
            <person name="Thomas C.G."/>
            <person name="Felde R.L."/>
            <person name="Korf I.F."/>
            <person name="Cutter A.D."/>
            <person name="Schartner C.M."/>
            <person name="Ralston E.J."/>
            <person name="Meyer B.J."/>
            <person name="Haag E.S."/>
        </authorList>
    </citation>
    <scope>NUCLEOTIDE SEQUENCE [LARGE SCALE GENOMIC DNA]</scope>
    <source>
        <strain evidence="4">JU1422</strain>
    </source>
</reference>
<feature type="compositionally biased region" description="Polar residues" evidence="1">
    <location>
        <begin position="106"/>
        <end position="118"/>
    </location>
</feature>
<evidence type="ECO:0000313" key="3">
    <source>
        <dbReference type="EMBL" id="PIC43585.1"/>
    </source>
</evidence>
<feature type="region of interest" description="Disordered" evidence="1">
    <location>
        <begin position="167"/>
        <end position="190"/>
    </location>
</feature>
<feature type="compositionally biased region" description="Basic and acidic residues" evidence="1">
    <location>
        <begin position="95"/>
        <end position="105"/>
    </location>
</feature>
<proteinExistence type="predicted"/>
<keyword evidence="4" id="KW-1185">Reference proteome</keyword>
<dbReference type="EMBL" id="PDUG01000002">
    <property type="protein sequence ID" value="PIC43585.1"/>
    <property type="molecule type" value="Genomic_DNA"/>
</dbReference>
<sequence length="190" mass="20916">MQLMFPIWLVLLSAFLVFCVSKKSQKSGNSSTREVSERRVKGATANSQASEKSEKGLSSEKSVKSTKSTKKEKNMTIDSLKVPRPSRQSTNTDSKSQKSSKEKSTEAGSSKGTIPSETDSAKTELIEVPLGKAAREDASNNILTPLHEQKASSFTFQAQKVSFAHSLKRVRRRGTRPADDPEEKTAYIPY</sequence>
<evidence type="ECO:0000256" key="2">
    <source>
        <dbReference type="SAM" id="SignalP"/>
    </source>
</evidence>
<feature type="region of interest" description="Disordered" evidence="1">
    <location>
        <begin position="25"/>
        <end position="123"/>
    </location>
</feature>
<dbReference type="OrthoDB" id="5874180at2759"/>
<dbReference type="Proteomes" id="UP000230233">
    <property type="component" value="Chromosome II"/>
</dbReference>
<evidence type="ECO:0000313" key="4">
    <source>
        <dbReference type="Proteomes" id="UP000230233"/>
    </source>
</evidence>
<protein>
    <submittedName>
        <fullName evidence="3">Uncharacterized protein</fullName>
    </submittedName>
</protein>
<comment type="caution">
    <text evidence="3">The sequence shown here is derived from an EMBL/GenBank/DDBJ whole genome shotgun (WGS) entry which is preliminary data.</text>
</comment>